<evidence type="ECO:0000313" key="1">
    <source>
        <dbReference type="EMBL" id="KAJ1088770.1"/>
    </source>
</evidence>
<proteinExistence type="predicted"/>
<protein>
    <submittedName>
        <fullName evidence="1">Uncharacterized protein</fullName>
    </submittedName>
</protein>
<keyword evidence="2" id="KW-1185">Reference proteome</keyword>
<dbReference type="EMBL" id="JANPWB010000015">
    <property type="protein sequence ID" value="KAJ1088770.1"/>
    <property type="molecule type" value="Genomic_DNA"/>
</dbReference>
<dbReference type="Proteomes" id="UP001066276">
    <property type="component" value="Chromosome 11"/>
</dbReference>
<evidence type="ECO:0000313" key="2">
    <source>
        <dbReference type="Proteomes" id="UP001066276"/>
    </source>
</evidence>
<gene>
    <name evidence="1" type="ORF">NDU88_001925</name>
</gene>
<dbReference type="AlphaFoldDB" id="A0AAV7LB53"/>
<reference evidence="1" key="1">
    <citation type="journal article" date="2022" name="bioRxiv">
        <title>Sequencing and chromosome-scale assembly of the giantPleurodeles waltlgenome.</title>
        <authorList>
            <person name="Brown T."/>
            <person name="Elewa A."/>
            <person name="Iarovenko S."/>
            <person name="Subramanian E."/>
            <person name="Araus A.J."/>
            <person name="Petzold A."/>
            <person name="Susuki M."/>
            <person name="Suzuki K.-i.T."/>
            <person name="Hayashi T."/>
            <person name="Toyoda A."/>
            <person name="Oliveira C."/>
            <person name="Osipova E."/>
            <person name="Leigh N.D."/>
            <person name="Simon A."/>
            <person name="Yun M.H."/>
        </authorList>
    </citation>
    <scope>NUCLEOTIDE SEQUENCE</scope>
    <source>
        <strain evidence="1">20211129_DDA</strain>
        <tissue evidence="1">Liver</tissue>
    </source>
</reference>
<organism evidence="1 2">
    <name type="scientific">Pleurodeles waltl</name>
    <name type="common">Iberian ribbed newt</name>
    <dbReference type="NCBI Taxonomy" id="8319"/>
    <lineage>
        <taxon>Eukaryota</taxon>
        <taxon>Metazoa</taxon>
        <taxon>Chordata</taxon>
        <taxon>Craniata</taxon>
        <taxon>Vertebrata</taxon>
        <taxon>Euteleostomi</taxon>
        <taxon>Amphibia</taxon>
        <taxon>Batrachia</taxon>
        <taxon>Caudata</taxon>
        <taxon>Salamandroidea</taxon>
        <taxon>Salamandridae</taxon>
        <taxon>Pleurodelinae</taxon>
        <taxon>Pleurodeles</taxon>
    </lineage>
</organism>
<comment type="caution">
    <text evidence="1">The sequence shown here is derived from an EMBL/GenBank/DDBJ whole genome shotgun (WGS) entry which is preliminary data.</text>
</comment>
<name>A0AAV7LB53_PLEWA</name>
<sequence>MLLLKRGGLTRVLPGASCPRLGMGSTRVLIPAPVLAVDEESWRFLDLPRSSPSAARPPVLPSALSIATTGSRLSSPEWVKHLFYGVMFTRLRSQWRGVLPGLLPCCPGQGQHKIC</sequence>
<accession>A0AAV7LB53</accession>